<dbReference type="InterPro" id="IPR043519">
    <property type="entry name" value="NT_sf"/>
</dbReference>
<reference evidence="1 2" key="1">
    <citation type="submission" date="2013-04" db="EMBL/GenBank/DDBJ databases">
        <authorList>
            <person name="Harkins D.M."/>
            <person name="Durkin A.S."/>
            <person name="Brinkac L.M."/>
            <person name="Haft D.H."/>
            <person name="Selengut J.D."/>
            <person name="Sanka R."/>
            <person name="DePew J."/>
            <person name="Purushe J."/>
            <person name="Hartskeerl R.A."/>
            <person name="Ahmed A."/>
            <person name="van der Linden H."/>
            <person name="Goris M.G.A."/>
            <person name="Vinetz J.M."/>
            <person name="Sutton G.G."/>
            <person name="Nierman W.C."/>
            <person name="Fouts D.E."/>
        </authorList>
    </citation>
    <scope>NUCLEOTIDE SEQUENCE [LARGE SCALE GENOMIC DNA]</scope>
    <source>
        <strain evidence="1 2">Sao Paulo</strain>
    </source>
</reference>
<evidence type="ECO:0000313" key="1">
    <source>
        <dbReference type="EMBL" id="EOQ89028.1"/>
    </source>
</evidence>
<sequence>MITTESKDFRSMIPIITERWIQETNPIRIYLFGSSTQVKESSTVPNDLDFLLVYDTIPNNRDLRIRLHSLIADLGVPVDCFVVENSKIKNEIFSANDIVGSALNTGILIYESK</sequence>
<organism evidence="1 2">
    <name type="scientific">Leptospira yanagawae serovar Saopaulo str. Sao Paulo = ATCC 700523</name>
    <dbReference type="NCBI Taxonomy" id="1249483"/>
    <lineage>
        <taxon>Bacteria</taxon>
        <taxon>Pseudomonadati</taxon>
        <taxon>Spirochaetota</taxon>
        <taxon>Spirochaetia</taxon>
        <taxon>Leptospirales</taxon>
        <taxon>Leptospiraceae</taxon>
        <taxon>Leptospira</taxon>
    </lineage>
</organism>
<dbReference type="Gene3D" id="3.30.460.10">
    <property type="entry name" value="Beta Polymerase, domain 2"/>
    <property type="match status" value="1"/>
</dbReference>
<dbReference type="EMBL" id="AOGX02000015">
    <property type="protein sequence ID" value="EOQ89028.1"/>
    <property type="molecule type" value="Genomic_DNA"/>
</dbReference>
<proteinExistence type="predicted"/>
<dbReference type="Proteomes" id="UP000013996">
    <property type="component" value="Unassembled WGS sequence"/>
</dbReference>
<evidence type="ECO:0000313" key="2">
    <source>
        <dbReference type="Proteomes" id="UP000013996"/>
    </source>
</evidence>
<comment type="caution">
    <text evidence="1">The sequence shown here is derived from an EMBL/GenBank/DDBJ whole genome shotgun (WGS) entry which is preliminary data.</text>
</comment>
<protein>
    <submittedName>
        <fullName evidence="1">Putative toxin-antitoxin system, toxin component</fullName>
    </submittedName>
</protein>
<dbReference type="CDD" id="cd05403">
    <property type="entry name" value="NT_KNTase_like"/>
    <property type="match status" value="1"/>
</dbReference>
<dbReference type="SUPFAM" id="SSF81301">
    <property type="entry name" value="Nucleotidyltransferase"/>
    <property type="match status" value="1"/>
</dbReference>
<gene>
    <name evidence="1" type="ORF">LEP1GSC202_0810</name>
</gene>
<dbReference type="AlphaFoldDB" id="A0A5E8HEA5"/>
<accession>A0A5E8HEA5</accession>
<name>A0A5E8HEA5_9LEPT</name>
<dbReference type="STRING" id="1249483.LEP1GSC202_0810"/>